<dbReference type="EMBL" id="BSXV01000190">
    <property type="protein sequence ID" value="GME87982.1"/>
    <property type="molecule type" value="Genomic_DNA"/>
</dbReference>
<name>A0ACB5TFT7_CANBO</name>
<accession>A0ACB5TFT7</accession>
<sequence>MLKATQKRLGPAYSQRRKSMDNDSLLKLMGLDLHRSNTNSNSNSLFDSFNPRNKYDSSSRNSKNNTNNSNNNNRRHSMIYDQFHTQQQIHFHSTDFAYDNNDLENSRKLLNNDTSSTANDRDFLKNIQNRFSNTINGNGNNNTDFQNQSTLTKKIKDDFKINDNNSNTNQNMKSNKNNDKNNALIEKEVKFISNPFDLAKMENFGVEYESVLTTLREANIHLKLPDDIFVNPPKELIVLLKRQLSKYKKLKESNHFQANNESNSNPPVNTNRIPKHLLQHDISKIKIERYKADFPYSYLSNSSRKDENGNTISNNEPTRDGWFGSDFFIPNPKDQDKLERLVLELLSRDIEVPKSDYLDIYQSFRNNLFVSHANPSRLLSNSKPITDFGKYCQLNKEDIFRDYKKTKSDFSLFWTIAISRWQSMDEFERNRKIKDRVSTNKYADKDELSRFLVDDTTNMNINGYTNRSGSNINIDKFNDEDGEFDEEYNIEEYEDNFNMNNSYSDLDTIDMNLTYNYDKINSNNSKAIRNDKQFIDNQNTDAKHSISSDINDENKDVAEDESDTKSLKFDNLRPIRICSGKIPTNSNVNDIKEAQGNKTNADEPISTSSPTDDPDKTLKELPIDSNSNVIQNNGNNADKNNHDEDVINDNAKENINFLFKQDKDDENDQSKEEENTKYDIDIDNKYEISTVPFARENNEPDIKDDTEENDSDIENNDVEVEVNEKDDEVTGDNNPADNEYENIDDATIQISDAVDGIDQSNFTILVDDTFTKEAMQSTESQNNSQEQDPDNFAKQETVTSVPLVSSDSSETGNIIQHISDSNLEDLRSVSTTEDSRITGQENANDQYQYYKDANETQSSSYSTDTEDGDSSGSESNNPLGSSIGPILREFYDNCIATGLTNTNNSQSTIHHQSSNASMNSIASAPAGITSANTILPSPKKKASLLREQRSFNGDALNKKSLSKLDATGNYEKTTTNEFSTDATNGDNFDVSHDDINIDNNFNFTLEEKELFNKYLYEYLSVSERVNKFEQLAGGTGSSNEIWKRLKKINKYYLSYQANTNNTKTNSNHNNEVKDSNEAGDLRDFLKTLRKPERKILHKKIKRHHRKNHPNESMNSQISEFEDNDSQSLLSTTSSSKGNNKDTKSNEPKFKSLKQRMGDLLDVRLADLSHLSEFRDNIVKPNDLYERFMENDKQWVDLTPRDRQPYYEAFKRKYINIIDDFDNDAYDDTLVEDVANICYEFGDKNLDIVTSCLALSSNTNTE</sequence>
<organism evidence="1 2">
    <name type="scientific">Candida boidinii</name>
    <name type="common">Yeast</name>
    <dbReference type="NCBI Taxonomy" id="5477"/>
    <lineage>
        <taxon>Eukaryota</taxon>
        <taxon>Fungi</taxon>
        <taxon>Dikarya</taxon>
        <taxon>Ascomycota</taxon>
        <taxon>Saccharomycotina</taxon>
        <taxon>Pichiomycetes</taxon>
        <taxon>Pichiales</taxon>
        <taxon>Pichiaceae</taxon>
        <taxon>Ogataea</taxon>
        <taxon>Ogataea/Candida clade</taxon>
    </lineage>
</organism>
<evidence type="ECO:0000313" key="2">
    <source>
        <dbReference type="Proteomes" id="UP001165101"/>
    </source>
</evidence>
<reference evidence="1" key="1">
    <citation type="submission" date="2023-04" db="EMBL/GenBank/DDBJ databases">
        <title>Candida boidinii NBRC 1967.</title>
        <authorList>
            <person name="Ichikawa N."/>
            <person name="Sato H."/>
            <person name="Tonouchi N."/>
        </authorList>
    </citation>
    <scope>NUCLEOTIDE SEQUENCE</scope>
    <source>
        <strain evidence="1">NBRC 1967</strain>
    </source>
</reference>
<gene>
    <name evidence="1" type="ORF">Cboi01_000066000</name>
</gene>
<proteinExistence type="predicted"/>
<comment type="caution">
    <text evidence="1">The sequence shown here is derived from an EMBL/GenBank/DDBJ whole genome shotgun (WGS) entry which is preliminary data.</text>
</comment>
<protein>
    <submittedName>
        <fullName evidence="1">Unnamed protein product</fullName>
    </submittedName>
</protein>
<keyword evidence="2" id="KW-1185">Reference proteome</keyword>
<evidence type="ECO:0000313" key="1">
    <source>
        <dbReference type="EMBL" id="GME87982.1"/>
    </source>
</evidence>
<dbReference type="Proteomes" id="UP001165101">
    <property type="component" value="Unassembled WGS sequence"/>
</dbReference>